<dbReference type="SUPFAM" id="SSF46894">
    <property type="entry name" value="C-terminal effector domain of the bipartite response regulators"/>
    <property type="match status" value="1"/>
</dbReference>
<proteinExistence type="predicted"/>
<dbReference type="GO" id="GO:0006355">
    <property type="term" value="P:regulation of DNA-templated transcription"/>
    <property type="evidence" value="ECO:0007669"/>
    <property type="project" value="InterPro"/>
</dbReference>
<dbReference type="RefSeq" id="WP_310653815.1">
    <property type="nucleotide sequence ID" value="NZ_JAPMLA010000007.1"/>
</dbReference>
<dbReference type="Gene3D" id="1.10.10.10">
    <property type="entry name" value="Winged helix-like DNA-binding domain superfamily/Winged helix DNA-binding domain"/>
    <property type="match status" value="1"/>
</dbReference>
<feature type="domain" description="OmpR/PhoB-type" evidence="4">
    <location>
        <begin position="6"/>
        <end position="109"/>
    </location>
</feature>
<keyword evidence="3" id="KW-1133">Transmembrane helix</keyword>
<comment type="caution">
    <text evidence="5">The sequence shown here is derived from an EMBL/GenBank/DDBJ whole genome shotgun (WGS) entry which is preliminary data.</text>
</comment>
<protein>
    <submittedName>
        <fullName evidence="5">Helix-turn-helix domain-containing protein</fullName>
    </submittedName>
</protein>
<evidence type="ECO:0000313" key="8">
    <source>
        <dbReference type="Proteomes" id="UP001271263"/>
    </source>
</evidence>
<evidence type="ECO:0000313" key="6">
    <source>
        <dbReference type="EMBL" id="MDW4825455.1"/>
    </source>
</evidence>
<dbReference type="Proteomes" id="UP001271263">
    <property type="component" value="Unassembled WGS sequence"/>
</dbReference>
<dbReference type="InterPro" id="IPR001867">
    <property type="entry name" value="OmpR/PhoB-type_DNA-bd"/>
</dbReference>
<dbReference type="Pfam" id="PF00486">
    <property type="entry name" value="Trans_reg_C"/>
    <property type="match status" value="1"/>
</dbReference>
<evidence type="ECO:0000256" key="1">
    <source>
        <dbReference type="ARBA" id="ARBA00023125"/>
    </source>
</evidence>
<dbReference type="GO" id="GO:0000160">
    <property type="term" value="P:phosphorelay signal transduction system"/>
    <property type="evidence" value="ECO:0007669"/>
    <property type="project" value="InterPro"/>
</dbReference>
<dbReference type="EMBL" id="JAPMLE010000001">
    <property type="protein sequence ID" value="MDR8522463.1"/>
    <property type="molecule type" value="Genomic_DNA"/>
</dbReference>
<dbReference type="InterPro" id="IPR016032">
    <property type="entry name" value="Sig_transdc_resp-reg_C-effctor"/>
</dbReference>
<organism evidence="5 7">
    <name type="scientific">Shewanella fidelis</name>
    <dbReference type="NCBI Taxonomy" id="173509"/>
    <lineage>
        <taxon>Bacteria</taxon>
        <taxon>Pseudomonadati</taxon>
        <taxon>Pseudomonadota</taxon>
        <taxon>Gammaproteobacteria</taxon>
        <taxon>Alteromonadales</taxon>
        <taxon>Shewanellaceae</taxon>
        <taxon>Shewanella</taxon>
    </lineage>
</organism>
<evidence type="ECO:0000313" key="5">
    <source>
        <dbReference type="EMBL" id="MDR8522463.1"/>
    </source>
</evidence>
<reference evidence="5" key="2">
    <citation type="submission" date="2022-11" db="EMBL/GenBank/DDBJ databases">
        <title>Prophages regulate Shewanella fidelis motility and biofilm formation: implications for gut colonization dynamics in Ciona robusta.</title>
        <authorList>
            <person name="Natarajan O."/>
            <person name="Gibboney S.L."/>
            <person name="Young M.N."/>
            <person name="Lim S.J."/>
            <person name="Pluta N."/>
            <person name="Atkinson C.G.F."/>
            <person name="Leigh B.A."/>
            <person name="Liberti A."/>
            <person name="Kees E."/>
            <person name="Breitbart M."/>
            <person name="Gralnick J."/>
            <person name="Dishaw L.J."/>
        </authorList>
    </citation>
    <scope>NUCLEOTIDE SEQUENCE</scope>
    <source>
        <strain evidence="5">3313</strain>
    </source>
</reference>
<dbReference type="SMART" id="SM00862">
    <property type="entry name" value="Trans_reg_C"/>
    <property type="match status" value="1"/>
</dbReference>
<evidence type="ECO:0000313" key="7">
    <source>
        <dbReference type="Proteomes" id="UP001259340"/>
    </source>
</evidence>
<accession>A0AAW8NH41</accession>
<evidence type="ECO:0000259" key="4">
    <source>
        <dbReference type="PROSITE" id="PS51755"/>
    </source>
</evidence>
<dbReference type="InterPro" id="IPR036388">
    <property type="entry name" value="WH-like_DNA-bd_sf"/>
</dbReference>
<dbReference type="GO" id="GO:0003677">
    <property type="term" value="F:DNA binding"/>
    <property type="evidence" value="ECO:0007669"/>
    <property type="project" value="UniProtKB-UniRule"/>
</dbReference>
<dbReference type="AlphaFoldDB" id="A0AAW8NH41"/>
<keyword evidence="1 2" id="KW-0238">DNA-binding</keyword>
<evidence type="ECO:0000256" key="3">
    <source>
        <dbReference type="SAM" id="Phobius"/>
    </source>
</evidence>
<gene>
    <name evidence="5" type="ORF">OS133_01965</name>
    <name evidence="6" type="ORF">OS134_15400</name>
</gene>
<dbReference type="Proteomes" id="UP001259340">
    <property type="component" value="Unassembled WGS sequence"/>
</dbReference>
<sequence>MPYSSSLKLKIIDSSMMLTIEDVATDSATLRKEGEIKLSRSEYLIVKVLLNNHGFPVRRNSLIEAGWPGRYVTGSSLNVVIRSLREKLKKVEPYLNIHTIPSIGYSIELSDKIQYIEEAPTLDEKIEVEYKEVDNSELEANKDICPITKAQCDKMTSCTIIHGCSKSRSYADSFKYDKDRLRIHIYIAMLTLLILSLLIFL</sequence>
<keyword evidence="8" id="KW-1185">Reference proteome</keyword>
<dbReference type="CDD" id="cd00383">
    <property type="entry name" value="trans_reg_C"/>
    <property type="match status" value="1"/>
</dbReference>
<feature type="DNA-binding region" description="OmpR/PhoB-type" evidence="2">
    <location>
        <begin position="6"/>
        <end position="109"/>
    </location>
</feature>
<dbReference type="EMBL" id="JAPMLD010000007">
    <property type="protein sequence ID" value="MDW4825455.1"/>
    <property type="molecule type" value="Genomic_DNA"/>
</dbReference>
<keyword evidence="3" id="KW-0472">Membrane</keyword>
<evidence type="ECO:0000256" key="2">
    <source>
        <dbReference type="PROSITE-ProRule" id="PRU01091"/>
    </source>
</evidence>
<reference evidence="6 8" key="1">
    <citation type="journal article" date="2022" name="bioRxiv">
        <title>Prophages regulate Shewanella fidelis 3313 motility and biofilm formation: implications for gut colonization dynamics in Ciona robusta.</title>
        <authorList>
            <person name="Natarajan O."/>
            <person name="Gibboney S.L."/>
            <person name="Young M.N."/>
            <person name="Lim S.J."/>
            <person name="Pluta N."/>
            <person name="Atkinson C.G."/>
            <person name="Leigh B.A."/>
            <person name="Liberti A."/>
            <person name="Kees E.D."/>
            <person name="Breitbart M."/>
            <person name="Gralnick J.A."/>
            <person name="Dishaw L.J."/>
        </authorList>
    </citation>
    <scope>NUCLEOTIDE SEQUENCE [LARGE SCALE GENOMIC DNA]</scope>
    <source>
        <strain evidence="6 8">JG4066</strain>
    </source>
</reference>
<keyword evidence="3" id="KW-0812">Transmembrane</keyword>
<dbReference type="PROSITE" id="PS51755">
    <property type="entry name" value="OMPR_PHOB"/>
    <property type="match status" value="1"/>
</dbReference>
<name>A0AAW8NH41_9GAMM</name>
<feature type="transmembrane region" description="Helical" evidence="3">
    <location>
        <begin position="183"/>
        <end position="200"/>
    </location>
</feature>